<accession>A0ABR2ACB1</accession>
<keyword evidence="2" id="KW-1185">Reference proteome</keyword>
<evidence type="ECO:0000313" key="2">
    <source>
        <dbReference type="Proteomes" id="UP001396334"/>
    </source>
</evidence>
<name>A0ABR2ACB1_9ROSI</name>
<comment type="caution">
    <text evidence="1">The sequence shown here is derived from an EMBL/GenBank/DDBJ whole genome shotgun (WGS) entry which is preliminary data.</text>
</comment>
<evidence type="ECO:0000313" key="1">
    <source>
        <dbReference type="EMBL" id="KAK8490475.1"/>
    </source>
</evidence>
<reference evidence="1 2" key="1">
    <citation type="journal article" date="2024" name="G3 (Bethesda)">
        <title>Genome assembly of Hibiscus sabdariffa L. provides insights into metabolisms of medicinal natural products.</title>
        <authorList>
            <person name="Kim T."/>
        </authorList>
    </citation>
    <scope>NUCLEOTIDE SEQUENCE [LARGE SCALE GENOMIC DNA]</scope>
    <source>
        <strain evidence="1">TK-2024</strain>
        <tissue evidence="1">Old leaves</tissue>
    </source>
</reference>
<protein>
    <submittedName>
        <fullName evidence="1">Uncharacterized protein</fullName>
    </submittedName>
</protein>
<dbReference type="Proteomes" id="UP001396334">
    <property type="component" value="Unassembled WGS sequence"/>
</dbReference>
<dbReference type="EMBL" id="JBBPBN010000280">
    <property type="protein sequence ID" value="KAK8490475.1"/>
    <property type="molecule type" value="Genomic_DNA"/>
</dbReference>
<sequence>MDSPPSLSLEPLWRTPAAATVELVHGCMRRFVLVCGLDSPPSLSLEPPWRTPATAAIELGFWKTLAANGGTMVLGCHAGLGVNTCWAF</sequence>
<proteinExistence type="predicted"/>
<gene>
    <name evidence="1" type="ORF">V6N11_059516</name>
</gene>
<organism evidence="1 2">
    <name type="scientific">Hibiscus sabdariffa</name>
    <name type="common">roselle</name>
    <dbReference type="NCBI Taxonomy" id="183260"/>
    <lineage>
        <taxon>Eukaryota</taxon>
        <taxon>Viridiplantae</taxon>
        <taxon>Streptophyta</taxon>
        <taxon>Embryophyta</taxon>
        <taxon>Tracheophyta</taxon>
        <taxon>Spermatophyta</taxon>
        <taxon>Magnoliopsida</taxon>
        <taxon>eudicotyledons</taxon>
        <taxon>Gunneridae</taxon>
        <taxon>Pentapetalae</taxon>
        <taxon>rosids</taxon>
        <taxon>malvids</taxon>
        <taxon>Malvales</taxon>
        <taxon>Malvaceae</taxon>
        <taxon>Malvoideae</taxon>
        <taxon>Hibiscus</taxon>
    </lineage>
</organism>